<gene>
    <name evidence="3" type="ORF">BDV98DRAFT_432874</name>
</gene>
<dbReference type="EMBL" id="ML178822">
    <property type="protein sequence ID" value="TFL02571.1"/>
    <property type="molecule type" value="Genomic_DNA"/>
</dbReference>
<feature type="region of interest" description="Disordered" evidence="1">
    <location>
        <begin position="52"/>
        <end position="103"/>
    </location>
</feature>
<evidence type="ECO:0000256" key="1">
    <source>
        <dbReference type="SAM" id="MobiDB-lite"/>
    </source>
</evidence>
<evidence type="ECO:0000313" key="4">
    <source>
        <dbReference type="Proteomes" id="UP000305067"/>
    </source>
</evidence>
<feature type="chain" id="PRO_5022764342" evidence="2">
    <location>
        <begin position="21"/>
        <end position="124"/>
    </location>
</feature>
<dbReference type="AlphaFoldDB" id="A0A5C3QPW6"/>
<keyword evidence="2" id="KW-0732">Signal</keyword>
<proteinExistence type="predicted"/>
<evidence type="ECO:0000313" key="3">
    <source>
        <dbReference type="EMBL" id="TFL02571.1"/>
    </source>
</evidence>
<sequence>MIFSRIQTVAVYALVGLAASAPTPDLFPNGVKSGTVNFGDYSVSGTVGPNGVSGGAAGVGKGTADAAAGSVGGGRSPSGGAATAGRGGFTGSAAGSPGSRQRPSDYYVRLFLLTRRCPSDQSNV</sequence>
<protein>
    <submittedName>
        <fullName evidence="3">Uncharacterized protein</fullName>
    </submittedName>
</protein>
<feature type="signal peptide" evidence="2">
    <location>
        <begin position="1"/>
        <end position="20"/>
    </location>
</feature>
<keyword evidence="4" id="KW-1185">Reference proteome</keyword>
<reference evidence="3 4" key="1">
    <citation type="journal article" date="2019" name="Nat. Ecol. Evol.">
        <title>Megaphylogeny resolves global patterns of mushroom evolution.</title>
        <authorList>
            <person name="Varga T."/>
            <person name="Krizsan K."/>
            <person name="Foldi C."/>
            <person name="Dima B."/>
            <person name="Sanchez-Garcia M."/>
            <person name="Sanchez-Ramirez S."/>
            <person name="Szollosi G.J."/>
            <person name="Szarkandi J.G."/>
            <person name="Papp V."/>
            <person name="Albert L."/>
            <person name="Andreopoulos W."/>
            <person name="Angelini C."/>
            <person name="Antonin V."/>
            <person name="Barry K.W."/>
            <person name="Bougher N.L."/>
            <person name="Buchanan P."/>
            <person name="Buyck B."/>
            <person name="Bense V."/>
            <person name="Catcheside P."/>
            <person name="Chovatia M."/>
            <person name="Cooper J."/>
            <person name="Damon W."/>
            <person name="Desjardin D."/>
            <person name="Finy P."/>
            <person name="Geml J."/>
            <person name="Haridas S."/>
            <person name="Hughes K."/>
            <person name="Justo A."/>
            <person name="Karasinski D."/>
            <person name="Kautmanova I."/>
            <person name="Kiss B."/>
            <person name="Kocsube S."/>
            <person name="Kotiranta H."/>
            <person name="LaButti K.M."/>
            <person name="Lechner B.E."/>
            <person name="Liimatainen K."/>
            <person name="Lipzen A."/>
            <person name="Lukacs Z."/>
            <person name="Mihaltcheva S."/>
            <person name="Morgado L.N."/>
            <person name="Niskanen T."/>
            <person name="Noordeloos M.E."/>
            <person name="Ohm R.A."/>
            <person name="Ortiz-Santana B."/>
            <person name="Ovrebo C."/>
            <person name="Racz N."/>
            <person name="Riley R."/>
            <person name="Savchenko A."/>
            <person name="Shiryaev A."/>
            <person name="Soop K."/>
            <person name="Spirin V."/>
            <person name="Szebenyi C."/>
            <person name="Tomsovsky M."/>
            <person name="Tulloss R.E."/>
            <person name="Uehling J."/>
            <person name="Grigoriev I.V."/>
            <person name="Vagvolgyi C."/>
            <person name="Papp T."/>
            <person name="Martin F.M."/>
            <person name="Miettinen O."/>
            <person name="Hibbett D.S."/>
            <person name="Nagy L.G."/>
        </authorList>
    </citation>
    <scope>NUCLEOTIDE SEQUENCE [LARGE SCALE GENOMIC DNA]</scope>
    <source>
        <strain evidence="3 4">CBS 309.79</strain>
    </source>
</reference>
<accession>A0A5C3QPW6</accession>
<evidence type="ECO:0000256" key="2">
    <source>
        <dbReference type="SAM" id="SignalP"/>
    </source>
</evidence>
<name>A0A5C3QPW6_9AGAR</name>
<organism evidence="3 4">
    <name type="scientific">Pterulicium gracile</name>
    <dbReference type="NCBI Taxonomy" id="1884261"/>
    <lineage>
        <taxon>Eukaryota</taxon>
        <taxon>Fungi</taxon>
        <taxon>Dikarya</taxon>
        <taxon>Basidiomycota</taxon>
        <taxon>Agaricomycotina</taxon>
        <taxon>Agaricomycetes</taxon>
        <taxon>Agaricomycetidae</taxon>
        <taxon>Agaricales</taxon>
        <taxon>Pleurotineae</taxon>
        <taxon>Pterulaceae</taxon>
        <taxon>Pterulicium</taxon>
    </lineage>
</organism>
<feature type="compositionally biased region" description="Gly residues" evidence="1">
    <location>
        <begin position="52"/>
        <end position="61"/>
    </location>
</feature>
<dbReference type="Proteomes" id="UP000305067">
    <property type="component" value="Unassembled WGS sequence"/>
</dbReference>